<dbReference type="Gene3D" id="3.30.160.60">
    <property type="entry name" value="Classic Zinc Finger"/>
    <property type="match status" value="2"/>
</dbReference>
<keyword evidence="1" id="KW-0479">Metal-binding</keyword>
<keyword evidence="4" id="KW-0862">Zinc</keyword>
<feature type="non-terminal residue" evidence="7">
    <location>
        <position position="99"/>
    </location>
</feature>
<reference evidence="8" key="3">
    <citation type="submission" date="2015-06" db="UniProtKB">
        <authorList>
            <consortium name="EnsemblMetazoa"/>
        </authorList>
    </citation>
    <scope>IDENTIFICATION</scope>
</reference>
<organism evidence="7">
    <name type="scientific">Capitella teleta</name>
    <name type="common">Polychaete worm</name>
    <dbReference type="NCBI Taxonomy" id="283909"/>
    <lineage>
        <taxon>Eukaryota</taxon>
        <taxon>Metazoa</taxon>
        <taxon>Spiralia</taxon>
        <taxon>Lophotrochozoa</taxon>
        <taxon>Annelida</taxon>
        <taxon>Polychaeta</taxon>
        <taxon>Sedentaria</taxon>
        <taxon>Scolecida</taxon>
        <taxon>Capitellidae</taxon>
        <taxon>Capitella</taxon>
    </lineage>
</organism>
<dbReference type="EnsemblMetazoa" id="CapteT100028">
    <property type="protein sequence ID" value="CapteP100028"/>
    <property type="gene ID" value="CapteG100028"/>
</dbReference>
<name>R7TMN1_CAPTE</name>
<evidence type="ECO:0000256" key="1">
    <source>
        <dbReference type="ARBA" id="ARBA00022723"/>
    </source>
</evidence>
<gene>
    <name evidence="7" type="ORF">CAPTEDRAFT_100028</name>
</gene>
<dbReference type="PANTHER" id="PTHR24379">
    <property type="entry name" value="KRAB AND ZINC FINGER DOMAIN-CONTAINING"/>
    <property type="match status" value="1"/>
</dbReference>
<dbReference type="OrthoDB" id="6066510at2759"/>
<dbReference type="Pfam" id="PF00096">
    <property type="entry name" value="zf-C2H2"/>
    <property type="match status" value="3"/>
</dbReference>
<dbReference type="InterPro" id="IPR036236">
    <property type="entry name" value="Znf_C2H2_sf"/>
</dbReference>
<evidence type="ECO:0000256" key="2">
    <source>
        <dbReference type="ARBA" id="ARBA00022737"/>
    </source>
</evidence>
<dbReference type="AlphaFoldDB" id="R7TMN1"/>
<evidence type="ECO:0000256" key="3">
    <source>
        <dbReference type="ARBA" id="ARBA00022771"/>
    </source>
</evidence>
<evidence type="ECO:0000313" key="7">
    <source>
        <dbReference type="EMBL" id="ELT92330.1"/>
    </source>
</evidence>
<dbReference type="PROSITE" id="PS00028">
    <property type="entry name" value="ZINC_FINGER_C2H2_1"/>
    <property type="match status" value="3"/>
</dbReference>
<dbReference type="Proteomes" id="UP000014760">
    <property type="component" value="Unassembled WGS sequence"/>
</dbReference>
<feature type="domain" description="C2H2-type" evidence="6">
    <location>
        <begin position="37"/>
        <end position="60"/>
    </location>
</feature>
<reference evidence="7 9" key="2">
    <citation type="journal article" date="2013" name="Nature">
        <title>Insights into bilaterian evolution from three spiralian genomes.</title>
        <authorList>
            <person name="Simakov O."/>
            <person name="Marletaz F."/>
            <person name="Cho S.J."/>
            <person name="Edsinger-Gonzales E."/>
            <person name="Havlak P."/>
            <person name="Hellsten U."/>
            <person name="Kuo D.H."/>
            <person name="Larsson T."/>
            <person name="Lv J."/>
            <person name="Arendt D."/>
            <person name="Savage R."/>
            <person name="Osoegawa K."/>
            <person name="de Jong P."/>
            <person name="Grimwood J."/>
            <person name="Chapman J.A."/>
            <person name="Shapiro H."/>
            <person name="Aerts A."/>
            <person name="Otillar R.P."/>
            <person name="Terry A.Y."/>
            <person name="Boore J.L."/>
            <person name="Grigoriev I.V."/>
            <person name="Lindberg D.R."/>
            <person name="Seaver E.C."/>
            <person name="Weisblat D.A."/>
            <person name="Putnam N.H."/>
            <person name="Rokhsar D.S."/>
        </authorList>
    </citation>
    <scope>NUCLEOTIDE SEQUENCE</scope>
    <source>
        <strain evidence="7 9">I ESC-2004</strain>
    </source>
</reference>
<dbReference type="STRING" id="283909.R7TMN1"/>
<keyword evidence="2" id="KW-0677">Repeat</keyword>
<feature type="domain" description="C2H2-type" evidence="6">
    <location>
        <begin position="65"/>
        <end position="93"/>
    </location>
</feature>
<evidence type="ECO:0000313" key="9">
    <source>
        <dbReference type="Proteomes" id="UP000014760"/>
    </source>
</evidence>
<proteinExistence type="predicted"/>
<protein>
    <recommendedName>
        <fullName evidence="6">C2H2-type domain-containing protein</fullName>
    </recommendedName>
</protein>
<dbReference type="InterPro" id="IPR013087">
    <property type="entry name" value="Znf_C2H2_type"/>
</dbReference>
<evidence type="ECO:0000259" key="6">
    <source>
        <dbReference type="PROSITE" id="PS50157"/>
    </source>
</evidence>
<evidence type="ECO:0000313" key="8">
    <source>
        <dbReference type="EnsemblMetazoa" id="CapteP100028"/>
    </source>
</evidence>
<keyword evidence="9" id="KW-1185">Reference proteome</keyword>
<dbReference type="SUPFAM" id="SSF57667">
    <property type="entry name" value="beta-beta-alpha zinc fingers"/>
    <property type="match status" value="2"/>
</dbReference>
<evidence type="ECO:0000256" key="5">
    <source>
        <dbReference type="PROSITE-ProRule" id="PRU00042"/>
    </source>
</evidence>
<dbReference type="EMBL" id="AMQN01002822">
    <property type="status" value="NOT_ANNOTATED_CDS"/>
    <property type="molecule type" value="Genomic_DNA"/>
</dbReference>
<dbReference type="EMBL" id="KB310159">
    <property type="protein sequence ID" value="ELT92330.1"/>
    <property type="molecule type" value="Genomic_DNA"/>
</dbReference>
<keyword evidence="3 5" id="KW-0863">Zinc-finger</keyword>
<sequence length="99" mass="11526">MITHVCEICGAAYKSAGGLQTHRFVKHNIRWKNASEWKCEKCEKTFKLKAVFERHLLTHSSVLLAKCDICGKSYKTKGDLNVHYKRIHLNIYPYHCDKC</sequence>
<dbReference type="SMART" id="SM00355">
    <property type="entry name" value="ZnF_C2H2"/>
    <property type="match status" value="3"/>
</dbReference>
<accession>R7TMN1</accession>
<dbReference type="PANTHER" id="PTHR24379:SF121">
    <property type="entry name" value="C2H2-TYPE DOMAIN-CONTAINING PROTEIN"/>
    <property type="match status" value="1"/>
</dbReference>
<dbReference type="PROSITE" id="PS50157">
    <property type="entry name" value="ZINC_FINGER_C2H2_2"/>
    <property type="match status" value="2"/>
</dbReference>
<dbReference type="HOGENOM" id="CLU_002678_42_11_1"/>
<evidence type="ECO:0000256" key="4">
    <source>
        <dbReference type="ARBA" id="ARBA00022833"/>
    </source>
</evidence>
<reference evidence="9" key="1">
    <citation type="submission" date="2012-12" db="EMBL/GenBank/DDBJ databases">
        <authorList>
            <person name="Hellsten U."/>
            <person name="Grimwood J."/>
            <person name="Chapman J.A."/>
            <person name="Shapiro H."/>
            <person name="Aerts A."/>
            <person name="Otillar R.P."/>
            <person name="Terry A.Y."/>
            <person name="Boore J.L."/>
            <person name="Simakov O."/>
            <person name="Marletaz F."/>
            <person name="Cho S.-J."/>
            <person name="Edsinger-Gonzales E."/>
            <person name="Havlak P."/>
            <person name="Kuo D.-H."/>
            <person name="Larsson T."/>
            <person name="Lv J."/>
            <person name="Arendt D."/>
            <person name="Savage R."/>
            <person name="Osoegawa K."/>
            <person name="de Jong P."/>
            <person name="Lindberg D.R."/>
            <person name="Seaver E.C."/>
            <person name="Weisblat D.A."/>
            <person name="Putnam N.H."/>
            <person name="Grigoriev I.V."/>
            <person name="Rokhsar D.S."/>
        </authorList>
    </citation>
    <scope>NUCLEOTIDE SEQUENCE</scope>
    <source>
        <strain evidence="9">I ESC-2004</strain>
    </source>
</reference>
<dbReference type="GO" id="GO:0008270">
    <property type="term" value="F:zinc ion binding"/>
    <property type="evidence" value="ECO:0007669"/>
    <property type="project" value="UniProtKB-KW"/>
</dbReference>